<feature type="transmembrane region" description="Helical" evidence="1">
    <location>
        <begin position="51"/>
        <end position="72"/>
    </location>
</feature>
<keyword evidence="3" id="KW-1185">Reference proteome</keyword>
<name>C8W6E8_DESAS</name>
<dbReference type="Proteomes" id="UP000002217">
    <property type="component" value="Chromosome"/>
</dbReference>
<dbReference type="EMBL" id="CP001720">
    <property type="protein sequence ID" value="ACV62237.1"/>
    <property type="molecule type" value="Genomic_DNA"/>
</dbReference>
<keyword evidence="1" id="KW-0812">Transmembrane</keyword>
<dbReference type="eggNOG" id="ENOG502Z7K5">
    <property type="taxonomic scope" value="Bacteria"/>
</dbReference>
<gene>
    <name evidence="2" type="ordered locus">Dtox_1361</name>
</gene>
<dbReference type="HOGENOM" id="CLU_786920_0_0_9"/>
<evidence type="ECO:0000313" key="2">
    <source>
        <dbReference type="EMBL" id="ACV62237.1"/>
    </source>
</evidence>
<reference evidence="2 3" key="1">
    <citation type="journal article" date="2009" name="Stand. Genomic Sci.">
        <title>Complete genome sequence of Desulfotomaculum acetoxidans type strain (5575).</title>
        <authorList>
            <person name="Spring S."/>
            <person name="Lapidus A."/>
            <person name="Schroder M."/>
            <person name="Gleim D."/>
            <person name="Sims D."/>
            <person name="Meincke L."/>
            <person name="Glavina Del Rio T."/>
            <person name="Tice H."/>
            <person name="Copeland A."/>
            <person name="Cheng J.F."/>
            <person name="Lucas S."/>
            <person name="Chen F."/>
            <person name="Nolan M."/>
            <person name="Bruce D."/>
            <person name="Goodwin L."/>
            <person name="Pitluck S."/>
            <person name="Ivanova N."/>
            <person name="Mavromatis K."/>
            <person name="Mikhailova N."/>
            <person name="Pati A."/>
            <person name="Chen A."/>
            <person name="Palaniappan K."/>
            <person name="Land M."/>
            <person name="Hauser L."/>
            <person name="Chang Y.J."/>
            <person name="Jeffries C.D."/>
            <person name="Chain P."/>
            <person name="Saunders E."/>
            <person name="Brettin T."/>
            <person name="Detter J.C."/>
            <person name="Goker M."/>
            <person name="Bristow J."/>
            <person name="Eisen J.A."/>
            <person name="Markowitz V."/>
            <person name="Hugenholtz P."/>
            <person name="Kyrpides N.C."/>
            <person name="Klenk H.P."/>
            <person name="Han C."/>
        </authorList>
    </citation>
    <scope>NUCLEOTIDE SEQUENCE [LARGE SCALE GENOMIC DNA]</scope>
    <source>
        <strain evidence="3">ATCC 49208 / DSM 771 / VKM B-1644</strain>
    </source>
</reference>
<sequence length="352" mass="39761">MTKVLRDKAFTIIGAGLLGYYSSISLFRDLIRDNLLRVLPPINDRHLPDIYVNIMGMVVFAILAYLLFNIIVEKRSFKLHKKSYVTASILLILAPLMIAGIFRVHAVNLVAKMEGTTPVKIVIAPNSKGSSIMFAAGSSSAGGVNKSGYITEPYLEDFGKAIGKMELKEVVDGEEQKQGSHYLTMWIDYEVAGEWYSKILSYVQGMFEEHVAGERIAYYSNPELENLLKKVFDELADINNYDRAGVINYVTINKGNKGEEKERLLTPNDFQVLVNSLKTDNLINQDTEGVNRIKKALDGWIPKEEMNIYGIELFKKGSAQNVGQNFMVYDKLTHTLLFEDKYYQVDLDDIVK</sequence>
<dbReference type="KEGG" id="dae:Dtox_1361"/>
<organism evidence="2 3">
    <name type="scientific">Desulfofarcimen acetoxidans (strain ATCC 49208 / DSM 771 / KCTC 5769 / VKM B-1644 / 5575)</name>
    <name type="common">Desulfotomaculum acetoxidans</name>
    <dbReference type="NCBI Taxonomy" id="485916"/>
    <lineage>
        <taxon>Bacteria</taxon>
        <taxon>Bacillati</taxon>
        <taxon>Bacillota</taxon>
        <taxon>Clostridia</taxon>
        <taxon>Eubacteriales</taxon>
        <taxon>Peptococcaceae</taxon>
        <taxon>Desulfofarcimen</taxon>
    </lineage>
</organism>
<protein>
    <submittedName>
        <fullName evidence="2">Uncharacterized protein</fullName>
    </submittedName>
</protein>
<evidence type="ECO:0000313" key="3">
    <source>
        <dbReference type="Proteomes" id="UP000002217"/>
    </source>
</evidence>
<dbReference type="STRING" id="485916.Dtox_1361"/>
<feature type="transmembrane region" description="Helical" evidence="1">
    <location>
        <begin position="84"/>
        <end position="102"/>
    </location>
</feature>
<dbReference type="AlphaFoldDB" id="C8W6E8"/>
<keyword evidence="1" id="KW-1133">Transmembrane helix</keyword>
<evidence type="ECO:0000256" key="1">
    <source>
        <dbReference type="SAM" id="Phobius"/>
    </source>
</evidence>
<keyword evidence="1" id="KW-0472">Membrane</keyword>
<dbReference type="OrthoDB" id="1950195at2"/>
<feature type="transmembrane region" description="Helical" evidence="1">
    <location>
        <begin position="12"/>
        <end position="31"/>
    </location>
</feature>
<proteinExistence type="predicted"/>
<accession>C8W6E8</accession>